<organism evidence="2 3">
    <name type="scientific">Dulcicalothrix desertica PCC 7102</name>
    <dbReference type="NCBI Taxonomy" id="232991"/>
    <lineage>
        <taxon>Bacteria</taxon>
        <taxon>Bacillati</taxon>
        <taxon>Cyanobacteriota</taxon>
        <taxon>Cyanophyceae</taxon>
        <taxon>Nostocales</taxon>
        <taxon>Calotrichaceae</taxon>
        <taxon>Dulcicalothrix</taxon>
    </lineage>
</organism>
<dbReference type="AlphaFoldDB" id="A0A3S1IQ54"/>
<keyword evidence="1" id="KW-0732">Signal</keyword>
<dbReference type="OrthoDB" id="574433at2"/>
<evidence type="ECO:0000313" key="3">
    <source>
        <dbReference type="Proteomes" id="UP000271624"/>
    </source>
</evidence>
<feature type="signal peptide" evidence="1">
    <location>
        <begin position="1"/>
        <end position="36"/>
    </location>
</feature>
<reference evidence="2" key="2">
    <citation type="journal article" date="2019" name="Genome Biol. Evol.">
        <title>Day and night: Metabolic profiles and evolutionary relationships of six axenic non-marine cyanobacteria.</title>
        <authorList>
            <person name="Will S.E."/>
            <person name="Henke P."/>
            <person name="Boedeker C."/>
            <person name="Huang S."/>
            <person name="Brinkmann H."/>
            <person name="Rohde M."/>
            <person name="Jarek M."/>
            <person name="Friedl T."/>
            <person name="Seufert S."/>
            <person name="Schumacher M."/>
            <person name="Overmann J."/>
            <person name="Neumann-Schaal M."/>
            <person name="Petersen J."/>
        </authorList>
    </citation>
    <scope>NUCLEOTIDE SEQUENCE [LARGE SCALE GENOMIC DNA]</scope>
    <source>
        <strain evidence="2">PCC 7102</strain>
    </source>
</reference>
<dbReference type="Proteomes" id="UP000271624">
    <property type="component" value="Unassembled WGS sequence"/>
</dbReference>
<feature type="chain" id="PRO_5030083062" evidence="1">
    <location>
        <begin position="37"/>
        <end position="137"/>
    </location>
</feature>
<dbReference type="EMBL" id="RSCL01000023">
    <property type="protein sequence ID" value="RUT00547.1"/>
    <property type="molecule type" value="Genomic_DNA"/>
</dbReference>
<accession>A0A3S1IQ54</accession>
<sequence length="137" mass="15471">MQVRTQTVSKFSWRQLVLVALGVCSLSLPLVQTVDASQPKKVRNYCQKQESMFLSVETKSFWVNICGGDLAHTYVGVNKKTGKSIRLPLKDVDQQGRYFEAVSEPYTYILADSTKGKNLTVSKGTRELLREPVLRGW</sequence>
<gene>
    <name evidence="2" type="ORF">DSM106972_073180</name>
</gene>
<name>A0A3S1IQ54_9CYAN</name>
<proteinExistence type="predicted"/>
<evidence type="ECO:0000256" key="1">
    <source>
        <dbReference type="SAM" id="SignalP"/>
    </source>
</evidence>
<comment type="caution">
    <text evidence="2">The sequence shown here is derived from an EMBL/GenBank/DDBJ whole genome shotgun (WGS) entry which is preliminary data.</text>
</comment>
<evidence type="ECO:0000313" key="2">
    <source>
        <dbReference type="EMBL" id="RUT00547.1"/>
    </source>
</evidence>
<keyword evidence="3" id="KW-1185">Reference proteome</keyword>
<reference evidence="2" key="1">
    <citation type="submission" date="2018-12" db="EMBL/GenBank/DDBJ databases">
        <authorList>
            <person name="Will S."/>
            <person name="Neumann-Schaal M."/>
            <person name="Henke P."/>
        </authorList>
    </citation>
    <scope>NUCLEOTIDE SEQUENCE</scope>
    <source>
        <strain evidence="2">PCC 7102</strain>
    </source>
</reference>
<protein>
    <submittedName>
        <fullName evidence="2">Uncharacterized protein</fullName>
    </submittedName>
</protein>
<dbReference type="RefSeq" id="WP_127085425.1">
    <property type="nucleotide sequence ID" value="NZ_RSCL01000023.1"/>
</dbReference>